<feature type="region of interest" description="Disordered" evidence="1">
    <location>
        <begin position="1"/>
        <end position="62"/>
    </location>
</feature>
<reference evidence="2 3" key="1">
    <citation type="submission" date="2014-02" db="EMBL/GenBank/DDBJ databases">
        <title>Transposable element dynamics among asymbiotic and ectomycorrhizal Amanita fungi.</title>
        <authorList>
            <consortium name="DOE Joint Genome Institute"/>
            <person name="Hess J."/>
            <person name="Skrede I."/>
            <person name="Wolfe B."/>
            <person name="LaButti K."/>
            <person name="Ohm R.A."/>
            <person name="Grigoriev I.V."/>
            <person name="Pringle A."/>
        </authorList>
    </citation>
    <scope>NUCLEOTIDE SEQUENCE [LARGE SCALE GENOMIC DNA]</scope>
    <source>
        <strain evidence="2 3">SKay4041</strain>
    </source>
</reference>
<evidence type="ECO:0000313" key="3">
    <source>
        <dbReference type="Proteomes" id="UP000242287"/>
    </source>
</evidence>
<dbReference type="Proteomes" id="UP000242287">
    <property type="component" value="Unassembled WGS sequence"/>
</dbReference>
<organism evidence="2 3">
    <name type="scientific">Amanita thiersii Skay4041</name>
    <dbReference type="NCBI Taxonomy" id="703135"/>
    <lineage>
        <taxon>Eukaryota</taxon>
        <taxon>Fungi</taxon>
        <taxon>Dikarya</taxon>
        <taxon>Basidiomycota</taxon>
        <taxon>Agaricomycotina</taxon>
        <taxon>Agaricomycetes</taxon>
        <taxon>Agaricomycetidae</taxon>
        <taxon>Agaricales</taxon>
        <taxon>Pluteineae</taxon>
        <taxon>Amanitaceae</taxon>
        <taxon>Amanita</taxon>
    </lineage>
</organism>
<gene>
    <name evidence="2" type="ORF">AMATHDRAFT_51890</name>
</gene>
<proteinExistence type="predicted"/>
<accession>A0A2A9N6I7</accession>
<keyword evidence="3" id="KW-1185">Reference proteome</keyword>
<protein>
    <submittedName>
        <fullName evidence="2">Uncharacterized protein</fullName>
    </submittedName>
</protein>
<sequence>MPVPSTPPSTKRSYDLTFESSSSGEETPLPKKTKQAPKLKTSEPITVGGPPGVSTRSSSARTPAVRKVHRFLCISLPPPPSTVSLIKEPVTTDPPAKPKCGRPLKIPTAHPSPDVQVVPVMSTVIFPFLVLLPSARPMTFFIFTDMVTSLQPLP</sequence>
<name>A0A2A9N6I7_9AGAR</name>
<feature type="region of interest" description="Disordered" evidence="1">
    <location>
        <begin position="83"/>
        <end position="104"/>
    </location>
</feature>
<dbReference type="AlphaFoldDB" id="A0A2A9N6I7"/>
<evidence type="ECO:0000256" key="1">
    <source>
        <dbReference type="SAM" id="MobiDB-lite"/>
    </source>
</evidence>
<dbReference type="EMBL" id="KZ303013">
    <property type="protein sequence ID" value="PFH44698.1"/>
    <property type="molecule type" value="Genomic_DNA"/>
</dbReference>
<evidence type="ECO:0000313" key="2">
    <source>
        <dbReference type="EMBL" id="PFH44698.1"/>
    </source>
</evidence>